<keyword evidence="1" id="KW-0732">Signal</keyword>
<feature type="signal peptide" evidence="1">
    <location>
        <begin position="1"/>
        <end position="26"/>
    </location>
</feature>
<dbReference type="Proteomes" id="UP000757461">
    <property type="component" value="Unassembled WGS sequence"/>
</dbReference>
<evidence type="ECO:0000256" key="1">
    <source>
        <dbReference type="SAM" id="SignalP"/>
    </source>
</evidence>
<dbReference type="RefSeq" id="WP_025792750.1">
    <property type="nucleotide sequence ID" value="NZ_CAUUUU010000049.1"/>
</dbReference>
<dbReference type="EMBL" id="JABZSQ010000121">
    <property type="protein sequence ID" value="MBF1415309.1"/>
    <property type="molecule type" value="Genomic_DNA"/>
</dbReference>
<evidence type="ECO:0008006" key="4">
    <source>
        <dbReference type="Google" id="ProtNLM"/>
    </source>
</evidence>
<reference evidence="2" key="1">
    <citation type="submission" date="2020-04" db="EMBL/GenBank/DDBJ databases">
        <title>Deep metagenomics examines the oral microbiome during advanced dental caries in children, revealing novel taxa and co-occurrences with host molecules.</title>
        <authorList>
            <person name="Baker J.L."/>
            <person name="Morton J.T."/>
            <person name="Dinis M."/>
            <person name="Alvarez R."/>
            <person name="Tran N.C."/>
            <person name="Knight R."/>
            <person name="Edlund A."/>
        </authorList>
    </citation>
    <scope>NUCLEOTIDE SEQUENCE</scope>
    <source>
        <strain evidence="2">JCVI_25_bin.9</strain>
    </source>
</reference>
<gene>
    <name evidence="2" type="ORF">HXN33_06985</name>
</gene>
<dbReference type="InterPro" id="IPR046111">
    <property type="entry name" value="DUF6048"/>
</dbReference>
<evidence type="ECO:0000313" key="3">
    <source>
        <dbReference type="Proteomes" id="UP000757461"/>
    </source>
</evidence>
<accession>A0A930N760</accession>
<sequence>MDRKRISTYILVVISSLLLLPSVASAQRRKPVATVNEDSIAFFRGIAVGTDVVGPAMRLLANYGQYEAMVRVNIKDRYYPIVEIGVGQADKTDETTGVRFKTSAPYARVGVDFNVLKNKHDIYRLLVGGRLGYTSFKYDVTSPGTFDPVWHVQVPYEANGVSNNQLWVEAVGGVDAKIWGPLRMGWSVRYKTRLYQKAGANGEAWYVPGYGRGGTSRLGATFNVLLEF</sequence>
<proteinExistence type="predicted"/>
<protein>
    <recommendedName>
        <fullName evidence="4">Outer membrane protein beta-barrel domain-containing protein</fullName>
    </recommendedName>
</protein>
<dbReference type="Pfam" id="PF19515">
    <property type="entry name" value="DUF6048"/>
    <property type="match status" value="1"/>
</dbReference>
<dbReference type="AlphaFoldDB" id="A0A930N760"/>
<organism evidence="2 3">
    <name type="scientific">Prevotella histicola</name>
    <dbReference type="NCBI Taxonomy" id="470565"/>
    <lineage>
        <taxon>Bacteria</taxon>
        <taxon>Pseudomonadati</taxon>
        <taxon>Bacteroidota</taxon>
        <taxon>Bacteroidia</taxon>
        <taxon>Bacteroidales</taxon>
        <taxon>Prevotellaceae</taxon>
        <taxon>Prevotella</taxon>
    </lineage>
</organism>
<comment type="caution">
    <text evidence="2">The sequence shown here is derived from an EMBL/GenBank/DDBJ whole genome shotgun (WGS) entry which is preliminary data.</text>
</comment>
<name>A0A930N760_9BACT</name>
<feature type="chain" id="PRO_5037919559" description="Outer membrane protein beta-barrel domain-containing protein" evidence="1">
    <location>
        <begin position="27"/>
        <end position="228"/>
    </location>
</feature>
<evidence type="ECO:0000313" key="2">
    <source>
        <dbReference type="EMBL" id="MBF1415309.1"/>
    </source>
</evidence>